<dbReference type="EMBL" id="LAZR01039909">
    <property type="protein sequence ID" value="KKL15838.1"/>
    <property type="molecule type" value="Genomic_DNA"/>
</dbReference>
<accession>A0A0F9DVF7</accession>
<reference evidence="1" key="1">
    <citation type="journal article" date="2015" name="Nature">
        <title>Complex archaea that bridge the gap between prokaryotes and eukaryotes.</title>
        <authorList>
            <person name="Spang A."/>
            <person name="Saw J.H."/>
            <person name="Jorgensen S.L."/>
            <person name="Zaremba-Niedzwiedzka K."/>
            <person name="Martijn J."/>
            <person name="Lind A.E."/>
            <person name="van Eijk R."/>
            <person name="Schleper C."/>
            <person name="Guy L."/>
            <person name="Ettema T.J."/>
        </authorList>
    </citation>
    <scope>NUCLEOTIDE SEQUENCE</scope>
</reference>
<name>A0A0F9DVF7_9ZZZZ</name>
<gene>
    <name evidence="1" type="ORF">LCGC14_2501590</name>
</gene>
<proteinExistence type="predicted"/>
<evidence type="ECO:0000313" key="1">
    <source>
        <dbReference type="EMBL" id="KKL15838.1"/>
    </source>
</evidence>
<organism evidence="1">
    <name type="scientific">marine sediment metagenome</name>
    <dbReference type="NCBI Taxonomy" id="412755"/>
    <lineage>
        <taxon>unclassified sequences</taxon>
        <taxon>metagenomes</taxon>
        <taxon>ecological metagenomes</taxon>
    </lineage>
</organism>
<comment type="caution">
    <text evidence="1">The sequence shown here is derived from an EMBL/GenBank/DDBJ whole genome shotgun (WGS) entry which is preliminary data.</text>
</comment>
<sequence length="48" mass="5787">MKPIDSFSKWGANMIKNLEGMEIEKKLAQKSKLEKEIERRMRKNDSRY</sequence>
<protein>
    <submittedName>
        <fullName evidence="1">Uncharacterized protein</fullName>
    </submittedName>
</protein>
<dbReference type="AlphaFoldDB" id="A0A0F9DVF7"/>